<evidence type="ECO:0000256" key="2">
    <source>
        <dbReference type="ARBA" id="ARBA00022692"/>
    </source>
</evidence>
<comment type="caution">
    <text evidence="9">The sequence shown here is derived from an EMBL/GenBank/DDBJ whole genome shotgun (WGS) entry which is preliminary data.</text>
</comment>
<feature type="transmembrane region" description="Helical" evidence="7">
    <location>
        <begin position="84"/>
        <end position="103"/>
    </location>
</feature>
<dbReference type="InterPro" id="IPR020846">
    <property type="entry name" value="MFS_dom"/>
</dbReference>
<evidence type="ECO:0000256" key="1">
    <source>
        <dbReference type="ARBA" id="ARBA00004651"/>
    </source>
</evidence>
<feature type="transmembrane region" description="Helical" evidence="7">
    <location>
        <begin position="234"/>
        <end position="257"/>
    </location>
</feature>
<protein>
    <submittedName>
        <fullName evidence="9">MFS transporter</fullName>
    </submittedName>
</protein>
<dbReference type="Pfam" id="PF07690">
    <property type="entry name" value="MFS_1"/>
    <property type="match status" value="1"/>
</dbReference>
<feature type="transmembrane region" description="Helical" evidence="7">
    <location>
        <begin position="169"/>
        <end position="190"/>
    </location>
</feature>
<feature type="transmembrane region" description="Helical" evidence="7">
    <location>
        <begin position="343"/>
        <end position="365"/>
    </location>
</feature>
<dbReference type="OrthoDB" id="4484751at2"/>
<dbReference type="InterPro" id="IPR036259">
    <property type="entry name" value="MFS_trans_sf"/>
</dbReference>
<evidence type="ECO:0000256" key="7">
    <source>
        <dbReference type="SAM" id="Phobius"/>
    </source>
</evidence>
<evidence type="ECO:0000256" key="4">
    <source>
        <dbReference type="ARBA" id="ARBA00023136"/>
    </source>
</evidence>
<dbReference type="GO" id="GO:0005886">
    <property type="term" value="C:plasma membrane"/>
    <property type="evidence" value="ECO:0007669"/>
    <property type="project" value="UniProtKB-SubCell"/>
</dbReference>
<feature type="transmembrane region" description="Helical" evidence="7">
    <location>
        <begin position="202"/>
        <end position="222"/>
    </location>
</feature>
<dbReference type="SUPFAM" id="SSF103473">
    <property type="entry name" value="MFS general substrate transporter"/>
    <property type="match status" value="2"/>
</dbReference>
<feature type="transmembrane region" description="Helical" evidence="7">
    <location>
        <begin position="406"/>
        <end position="425"/>
    </location>
</feature>
<evidence type="ECO:0000256" key="5">
    <source>
        <dbReference type="ARBA" id="ARBA00023251"/>
    </source>
</evidence>
<evidence type="ECO:0000313" key="9">
    <source>
        <dbReference type="EMBL" id="MPY41319.1"/>
    </source>
</evidence>
<feature type="transmembrane region" description="Helical" evidence="7">
    <location>
        <begin position="269"/>
        <end position="290"/>
    </location>
</feature>
<organism evidence="9 10">
    <name type="scientific">Streptomyces phyllanthi</name>
    <dbReference type="NCBI Taxonomy" id="1803180"/>
    <lineage>
        <taxon>Bacteria</taxon>
        <taxon>Bacillati</taxon>
        <taxon>Actinomycetota</taxon>
        <taxon>Actinomycetes</taxon>
        <taxon>Kitasatosporales</taxon>
        <taxon>Streptomycetaceae</taxon>
        <taxon>Streptomyces</taxon>
    </lineage>
</organism>
<feature type="transmembrane region" description="Helical" evidence="7">
    <location>
        <begin position="56"/>
        <end position="75"/>
    </location>
</feature>
<reference evidence="9 10" key="1">
    <citation type="submission" date="2019-07" db="EMBL/GenBank/DDBJ databases">
        <title>New species of Amycolatopsis and Streptomyces.</title>
        <authorList>
            <person name="Duangmal K."/>
            <person name="Teo W.F.A."/>
            <person name="Lipun K."/>
        </authorList>
    </citation>
    <scope>NUCLEOTIDE SEQUENCE [LARGE SCALE GENOMIC DNA]</scope>
    <source>
        <strain evidence="9 10">TISTR 2346</strain>
    </source>
</reference>
<keyword evidence="2 7" id="KW-0812">Transmembrane</keyword>
<proteinExistence type="predicted"/>
<dbReference type="EMBL" id="VJZE01000091">
    <property type="protein sequence ID" value="MPY41319.1"/>
    <property type="molecule type" value="Genomic_DNA"/>
</dbReference>
<dbReference type="PROSITE" id="PS50850">
    <property type="entry name" value="MFS"/>
    <property type="match status" value="1"/>
</dbReference>
<dbReference type="CDD" id="cd17504">
    <property type="entry name" value="MFS_MMR_MDR_like"/>
    <property type="match status" value="1"/>
</dbReference>
<dbReference type="GO" id="GO:0046677">
    <property type="term" value="P:response to antibiotic"/>
    <property type="evidence" value="ECO:0007669"/>
    <property type="project" value="UniProtKB-KW"/>
</dbReference>
<keyword evidence="10" id="KW-1185">Reference proteome</keyword>
<keyword evidence="4 7" id="KW-0472">Membrane</keyword>
<keyword evidence="3 7" id="KW-1133">Transmembrane helix</keyword>
<evidence type="ECO:0000256" key="6">
    <source>
        <dbReference type="SAM" id="MobiDB-lite"/>
    </source>
</evidence>
<evidence type="ECO:0000256" key="3">
    <source>
        <dbReference type="ARBA" id="ARBA00022989"/>
    </source>
</evidence>
<dbReference type="Proteomes" id="UP000326979">
    <property type="component" value="Unassembled WGS sequence"/>
</dbReference>
<dbReference type="InterPro" id="IPR011701">
    <property type="entry name" value="MFS"/>
</dbReference>
<dbReference type="Gene3D" id="1.20.1250.20">
    <property type="entry name" value="MFS general substrate transporter like domains"/>
    <property type="match status" value="1"/>
</dbReference>
<feature type="domain" description="Major facilitator superfamily (MFS) profile" evidence="8">
    <location>
        <begin position="18"/>
        <end position="469"/>
    </location>
</feature>
<feature type="transmembrane region" description="Helical" evidence="7">
    <location>
        <begin position="445"/>
        <end position="464"/>
    </location>
</feature>
<gene>
    <name evidence="9" type="ORF">FNH04_15790</name>
</gene>
<keyword evidence="5" id="KW-0046">Antibiotic resistance</keyword>
<evidence type="ECO:0000313" key="10">
    <source>
        <dbReference type="Proteomes" id="UP000326979"/>
    </source>
</evidence>
<feature type="region of interest" description="Disordered" evidence="6">
    <location>
        <begin position="468"/>
        <end position="500"/>
    </location>
</feature>
<name>A0A5N8W218_9ACTN</name>
<dbReference type="PANTHER" id="PTHR42718">
    <property type="entry name" value="MAJOR FACILITATOR SUPERFAMILY MULTIDRUG TRANSPORTER MFSC"/>
    <property type="match status" value="1"/>
</dbReference>
<accession>A0A5N8W218</accession>
<feature type="transmembrane region" description="Helical" evidence="7">
    <location>
        <begin position="16"/>
        <end position="36"/>
    </location>
</feature>
<sequence length="500" mass="50572">MPMSSQSDSPVAQRSVGLIFALAFSGVTVAVMSTLLSPLLPQLPELLSTSADDAAWSVTATLLAGAVATPIAGYLGDLYGKRRMVLISLVLLVAGSLVAALSSTLVLMIIARTLQGSALGVISLGMGIMRDRVPPQQLNLAIGLMSSSLGAGVALGPPLSAVIVQYTDWHVVFMITAGLGAIAAALVLRYVPGQDVARGGRFDFVGAFTLSAGLLALLVAISKGSAWGWGSTQVIGLFAAAMVALALWVAFALRAPAPLVDLRTARRPVVLLTNIASLLVGYALFAQAMVFPQLLQLDPDSGSGLGLSVLAAGLAVMPGGLMMMAVSPLAARLSAARGPKVSLILGAAVSGAGYLVGLNMMHAVWQVVLTSVLINTGIAIAYAAMPALIMGAAPASESGAANGFNALMRSIGTSTSSAVAGVVLAHTSTQFDGIHTAPTLTGFRIVFAIAAGAGLLAVLIGSFIPARRPPRTPHTPSPPAPSATLPTGPDPRSETATPPA</sequence>
<dbReference type="AlphaFoldDB" id="A0A5N8W218"/>
<dbReference type="PANTHER" id="PTHR42718:SF35">
    <property type="entry name" value="BLL0718 PROTEIN"/>
    <property type="match status" value="1"/>
</dbReference>
<dbReference type="Gene3D" id="1.20.1720.10">
    <property type="entry name" value="Multidrug resistance protein D"/>
    <property type="match status" value="1"/>
</dbReference>
<feature type="transmembrane region" description="Helical" evidence="7">
    <location>
        <begin position="371"/>
        <end position="394"/>
    </location>
</feature>
<dbReference type="GO" id="GO:0022857">
    <property type="term" value="F:transmembrane transporter activity"/>
    <property type="evidence" value="ECO:0007669"/>
    <property type="project" value="InterPro"/>
</dbReference>
<comment type="subcellular location">
    <subcellularLocation>
        <location evidence="1">Cell membrane</location>
        <topology evidence="1">Multi-pass membrane protein</topology>
    </subcellularLocation>
</comment>
<feature type="compositionally biased region" description="Pro residues" evidence="6">
    <location>
        <begin position="472"/>
        <end position="481"/>
    </location>
</feature>
<evidence type="ECO:0000259" key="8">
    <source>
        <dbReference type="PROSITE" id="PS50850"/>
    </source>
</evidence>
<feature type="transmembrane region" description="Helical" evidence="7">
    <location>
        <begin position="310"/>
        <end position="331"/>
    </location>
</feature>